<dbReference type="PATRIC" id="fig|754476.3.peg.2184"/>
<dbReference type="SUPFAM" id="SSF47413">
    <property type="entry name" value="lambda repressor-like DNA-binding domains"/>
    <property type="match status" value="1"/>
</dbReference>
<dbReference type="Pfam" id="PF01381">
    <property type="entry name" value="HTH_3"/>
    <property type="match status" value="1"/>
</dbReference>
<keyword evidence="2" id="KW-1185">Reference proteome</keyword>
<dbReference type="CDD" id="cd00093">
    <property type="entry name" value="HTH_XRE"/>
    <property type="match status" value="1"/>
</dbReference>
<dbReference type="PROSITE" id="PS50943">
    <property type="entry name" value="HTH_CROC1"/>
    <property type="match status" value="1"/>
</dbReference>
<evidence type="ECO:0000313" key="2">
    <source>
        <dbReference type="Proteomes" id="UP000009144"/>
    </source>
</evidence>
<protein>
    <submittedName>
        <fullName evidence="1">Uncharacterized protein</fullName>
    </submittedName>
</protein>
<dbReference type="HOGENOM" id="CLU_153788_1_3_6"/>
<gene>
    <name evidence="1" type="ordered locus">Q7A_2207</name>
</gene>
<dbReference type="SMART" id="SM00530">
    <property type="entry name" value="HTH_XRE"/>
    <property type="match status" value="1"/>
</dbReference>
<dbReference type="InterPro" id="IPR001387">
    <property type="entry name" value="Cro/C1-type_HTH"/>
</dbReference>
<dbReference type="eggNOG" id="COG1396">
    <property type="taxonomic scope" value="Bacteria"/>
</dbReference>
<dbReference type="Proteomes" id="UP000009144">
    <property type="component" value="Chromosome"/>
</dbReference>
<dbReference type="STRING" id="754476.Q7A_2207"/>
<dbReference type="EMBL" id="CP003390">
    <property type="protein sequence ID" value="AFI85021.1"/>
    <property type="molecule type" value="Genomic_DNA"/>
</dbReference>
<proteinExistence type="predicted"/>
<dbReference type="GO" id="GO:0003677">
    <property type="term" value="F:DNA binding"/>
    <property type="evidence" value="ECO:0007669"/>
    <property type="project" value="InterPro"/>
</dbReference>
<accession>I1XKV2</accession>
<organism evidence="1 2">
    <name type="scientific">Methylophaga nitratireducenticrescens</name>
    <dbReference type="NCBI Taxonomy" id="754476"/>
    <lineage>
        <taxon>Bacteria</taxon>
        <taxon>Pseudomonadati</taxon>
        <taxon>Pseudomonadota</taxon>
        <taxon>Gammaproteobacteria</taxon>
        <taxon>Thiotrichales</taxon>
        <taxon>Piscirickettsiaceae</taxon>
        <taxon>Methylophaga</taxon>
    </lineage>
</organism>
<dbReference type="InterPro" id="IPR010982">
    <property type="entry name" value="Lambda_DNA-bd_dom_sf"/>
</dbReference>
<dbReference type="Gene3D" id="1.10.260.40">
    <property type="entry name" value="lambda repressor-like DNA-binding domains"/>
    <property type="match status" value="1"/>
</dbReference>
<reference evidence="1 2" key="1">
    <citation type="journal article" date="2012" name="J. Bacteriol.">
        <title>Complete genome sequences of Methylophaga sp. strain JAM1 and Methylophaga sp. strain JAM7.</title>
        <authorList>
            <person name="Villeneuve C."/>
            <person name="Martineau C."/>
            <person name="Mauffrey F."/>
            <person name="Villemur R."/>
        </authorList>
    </citation>
    <scope>NUCLEOTIDE SEQUENCE [LARGE SCALE GENOMIC DNA]</scope>
    <source>
        <strain evidence="1 2">JAM1</strain>
    </source>
</reference>
<name>I1XKV2_METNJ</name>
<sequence>MGENIMLARKRRNLTMEMVAERADTTRLTVSNIEKGSPSVAIGHYLNVLAVLHQEQDFLKLAADDELGRKLADIKLKNTRIATK</sequence>
<evidence type="ECO:0000313" key="1">
    <source>
        <dbReference type="EMBL" id="AFI85021.1"/>
    </source>
</evidence>
<dbReference type="AlphaFoldDB" id="I1XKV2"/>
<reference evidence="1 2" key="2">
    <citation type="journal article" date="2013" name="Int. J. Syst. Evol. Microbiol.">
        <title>Methylophaga nitratireducenticrescens sp. nov. and Methylophaga frappieri sp. nov., isolated from the biofilm of the methanol-fed denitrification system treating the seawater at the Montreal Biodome.</title>
        <authorList>
            <person name="Villeneuve C."/>
            <person name="Martineau C."/>
            <person name="Mauffrey F."/>
            <person name="Villemur R."/>
        </authorList>
    </citation>
    <scope>NUCLEOTIDE SEQUENCE [LARGE SCALE GENOMIC DNA]</scope>
    <source>
        <strain evidence="1 2">JAM1</strain>
    </source>
</reference>
<dbReference type="KEGG" id="mej:Q7A_2207"/>